<dbReference type="GO" id="GO:0005789">
    <property type="term" value="C:endoplasmic reticulum membrane"/>
    <property type="evidence" value="ECO:0007669"/>
    <property type="project" value="UniProtKB-SubCell"/>
</dbReference>
<dbReference type="PANTHER" id="PTHR42650">
    <property type="entry name" value="TAIL-ANCHORED PROTEIN INSERTION RECEPTOR WRB"/>
    <property type="match status" value="1"/>
</dbReference>
<proteinExistence type="inferred from homology"/>
<protein>
    <recommendedName>
        <fullName evidence="3">Guided entry of tail-anchored proteins factor 1</fullName>
    </recommendedName>
    <alternativeName>
        <fullName evidence="8">Tail-anchored protein insertion receptor WRB</fullName>
    </alternativeName>
    <alternativeName>
        <fullName evidence="9">Tryptophan-rich basic protein</fullName>
    </alternativeName>
</protein>
<evidence type="ECO:0000313" key="11">
    <source>
        <dbReference type="EMBL" id="KAK1132144.1"/>
    </source>
</evidence>
<evidence type="ECO:0000256" key="6">
    <source>
        <dbReference type="ARBA" id="ARBA00022989"/>
    </source>
</evidence>
<keyword evidence="6 10" id="KW-1133">Transmembrane helix</keyword>
<feature type="transmembrane region" description="Helical" evidence="10">
    <location>
        <begin position="92"/>
        <end position="112"/>
    </location>
</feature>
<keyword evidence="4 10" id="KW-0812">Transmembrane</keyword>
<dbReference type="Gene3D" id="1.10.287.660">
    <property type="entry name" value="Helix hairpin bin"/>
    <property type="match status" value="1"/>
</dbReference>
<comment type="caution">
    <text evidence="11">The sequence shown here is derived from an EMBL/GenBank/DDBJ whole genome shotgun (WGS) entry which is preliminary data.</text>
</comment>
<feature type="transmembrane region" description="Helical" evidence="10">
    <location>
        <begin position="6"/>
        <end position="24"/>
    </location>
</feature>
<dbReference type="InterPro" id="IPR028945">
    <property type="entry name" value="Get1"/>
</dbReference>
<evidence type="ECO:0000256" key="3">
    <source>
        <dbReference type="ARBA" id="ARBA00017951"/>
    </source>
</evidence>
<dbReference type="InterPro" id="IPR029012">
    <property type="entry name" value="Helix_hairpin_bin_sf"/>
</dbReference>
<dbReference type="PANTHER" id="PTHR42650:SF1">
    <property type="entry name" value="GUIDED ENTRY OF TAIL-ANCHORED PROTEINS FACTOR 1"/>
    <property type="match status" value="1"/>
</dbReference>
<evidence type="ECO:0000256" key="4">
    <source>
        <dbReference type="ARBA" id="ARBA00022692"/>
    </source>
</evidence>
<sequence length="160" mass="18980">MNLFIISTVSCLLEYIFPSLIRYITSRLYTLNKHDLELRKNLVHLKQEMTGISIVDEFSKYAKLQRKYNKLESTLKEKVNERLSSRMKMQISITYGFRMLNGLLMFILLYLYRNKPVIILPKGILWPIQNLLSWPCYHEDSISMIMWLIIARLVVATCKI</sequence>
<keyword evidence="12" id="KW-1185">Reference proteome</keyword>
<dbReference type="AlphaFoldDB" id="A0AA40G733"/>
<evidence type="ECO:0000256" key="1">
    <source>
        <dbReference type="ARBA" id="ARBA00004477"/>
    </source>
</evidence>
<evidence type="ECO:0000256" key="7">
    <source>
        <dbReference type="ARBA" id="ARBA00023136"/>
    </source>
</evidence>
<comment type="subcellular location">
    <subcellularLocation>
        <location evidence="1">Endoplasmic reticulum membrane</location>
        <topology evidence="1">Multi-pass membrane protein</topology>
    </subcellularLocation>
</comment>
<dbReference type="Proteomes" id="UP001177670">
    <property type="component" value="Unassembled WGS sequence"/>
</dbReference>
<organism evidence="11 12">
    <name type="scientific">Melipona bicolor</name>
    <dbReference type="NCBI Taxonomy" id="60889"/>
    <lineage>
        <taxon>Eukaryota</taxon>
        <taxon>Metazoa</taxon>
        <taxon>Ecdysozoa</taxon>
        <taxon>Arthropoda</taxon>
        <taxon>Hexapoda</taxon>
        <taxon>Insecta</taxon>
        <taxon>Pterygota</taxon>
        <taxon>Neoptera</taxon>
        <taxon>Endopterygota</taxon>
        <taxon>Hymenoptera</taxon>
        <taxon>Apocrita</taxon>
        <taxon>Aculeata</taxon>
        <taxon>Apoidea</taxon>
        <taxon>Anthophila</taxon>
        <taxon>Apidae</taxon>
        <taxon>Melipona</taxon>
    </lineage>
</organism>
<comment type="similarity">
    <text evidence="2">Belongs to the WRB/GET1 family.</text>
</comment>
<evidence type="ECO:0000256" key="2">
    <source>
        <dbReference type="ARBA" id="ARBA00010799"/>
    </source>
</evidence>
<dbReference type="GO" id="GO:0043529">
    <property type="term" value="C:GET complex"/>
    <property type="evidence" value="ECO:0007669"/>
    <property type="project" value="TreeGrafter"/>
</dbReference>
<gene>
    <name evidence="11" type="ORF">K0M31_016275</name>
</gene>
<reference evidence="11" key="1">
    <citation type="submission" date="2021-10" db="EMBL/GenBank/DDBJ databases">
        <title>Melipona bicolor Genome sequencing and assembly.</title>
        <authorList>
            <person name="Araujo N.S."/>
            <person name="Arias M.C."/>
        </authorList>
    </citation>
    <scope>NUCLEOTIDE SEQUENCE</scope>
    <source>
        <strain evidence="11">USP_2M_L1-L4_2017</strain>
        <tissue evidence="11">Whole body</tissue>
    </source>
</reference>
<evidence type="ECO:0000313" key="12">
    <source>
        <dbReference type="Proteomes" id="UP001177670"/>
    </source>
</evidence>
<keyword evidence="5" id="KW-0256">Endoplasmic reticulum</keyword>
<evidence type="ECO:0000256" key="5">
    <source>
        <dbReference type="ARBA" id="ARBA00022824"/>
    </source>
</evidence>
<evidence type="ECO:0000256" key="8">
    <source>
        <dbReference type="ARBA" id="ARBA00032437"/>
    </source>
</evidence>
<dbReference type="Pfam" id="PF04420">
    <property type="entry name" value="CHD5"/>
    <property type="match status" value="1"/>
</dbReference>
<name>A0AA40G733_9HYME</name>
<dbReference type="GO" id="GO:0043495">
    <property type="term" value="F:protein-membrane adaptor activity"/>
    <property type="evidence" value="ECO:0007669"/>
    <property type="project" value="TreeGrafter"/>
</dbReference>
<evidence type="ECO:0000256" key="9">
    <source>
        <dbReference type="ARBA" id="ARBA00033006"/>
    </source>
</evidence>
<evidence type="ECO:0000256" key="10">
    <source>
        <dbReference type="SAM" id="Phobius"/>
    </source>
</evidence>
<accession>A0AA40G733</accession>
<dbReference type="GO" id="GO:0071816">
    <property type="term" value="P:tail-anchored membrane protein insertion into ER membrane"/>
    <property type="evidence" value="ECO:0007669"/>
    <property type="project" value="InterPro"/>
</dbReference>
<dbReference type="EMBL" id="JAHYIQ010000005">
    <property type="protein sequence ID" value="KAK1132144.1"/>
    <property type="molecule type" value="Genomic_DNA"/>
</dbReference>
<keyword evidence="7 10" id="KW-0472">Membrane</keyword>